<feature type="chain" id="PRO_5043123154" evidence="1">
    <location>
        <begin position="20"/>
        <end position="34"/>
    </location>
</feature>
<protein>
    <submittedName>
        <fullName evidence="4">Secreted protein</fullName>
    </submittedName>
</protein>
<gene>
    <name evidence="2" type="ORF">EVEC_LOCUS12365</name>
</gene>
<evidence type="ECO:0000313" key="2">
    <source>
        <dbReference type="EMBL" id="VDD97614.1"/>
    </source>
</evidence>
<evidence type="ECO:0000313" key="4">
    <source>
        <dbReference type="WBParaSite" id="EVEC_0001321801-mRNA-1"/>
    </source>
</evidence>
<keyword evidence="1" id="KW-0732">Signal</keyword>
<accession>A0A0N4VQB9</accession>
<reference evidence="2 3" key="2">
    <citation type="submission" date="2018-10" db="EMBL/GenBank/DDBJ databases">
        <authorList>
            <consortium name="Pathogen Informatics"/>
        </authorList>
    </citation>
    <scope>NUCLEOTIDE SEQUENCE [LARGE SCALE GENOMIC DNA]</scope>
</reference>
<sequence>MMMMLKLIVMTMTAMLVSAPKRKMLSILKPATVR</sequence>
<dbReference type="Proteomes" id="UP000274131">
    <property type="component" value="Unassembled WGS sequence"/>
</dbReference>
<dbReference type="WBParaSite" id="EVEC_0001321801-mRNA-1">
    <property type="protein sequence ID" value="EVEC_0001321801-mRNA-1"/>
    <property type="gene ID" value="EVEC_0001321801"/>
</dbReference>
<proteinExistence type="predicted"/>
<dbReference type="EMBL" id="UXUI01014338">
    <property type="protein sequence ID" value="VDD97614.1"/>
    <property type="molecule type" value="Genomic_DNA"/>
</dbReference>
<evidence type="ECO:0000256" key="1">
    <source>
        <dbReference type="SAM" id="SignalP"/>
    </source>
</evidence>
<keyword evidence="3" id="KW-1185">Reference proteome</keyword>
<evidence type="ECO:0000313" key="3">
    <source>
        <dbReference type="Proteomes" id="UP000274131"/>
    </source>
</evidence>
<dbReference type="AlphaFoldDB" id="A0A0N4VQB9"/>
<name>A0A0N4VQB9_ENTVE</name>
<reference evidence="4" key="1">
    <citation type="submission" date="2017-02" db="UniProtKB">
        <authorList>
            <consortium name="WormBaseParasite"/>
        </authorList>
    </citation>
    <scope>IDENTIFICATION</scope>
</reference>
<organism evidence="4">
    <name type="scientific">Enterobius vermicularis</name>
    <name type="common">Human pinworm</name>
    <dbReference type="NCBI Taxonomy" id="51028"/>
    <lineage>
        <taxon>Eukaryota</taxon>
        <taxon>Metazoa</taxon>
        <taxon>Ecdysozoa</taxon>
        <taxon>Nematoda</taxon>
        <taxon>Chromadorea</taxon>
        <taxon>Rhabditida</taxon>
        <taxon>Spirurina</taxon>
        <taxon>Oxyuridomorpha</taxon>
        <taxon>Oxyuroidea</taxon>
        <taxon>Oxyuridae</taxon>
        <taxon>Enterobius</taxon>
    </lineage>
</organism>
<feature type="signal peptide" evidence="1">
    <location>
        <begin position="1"/>
        <end position="19"/>
    </location>
</feature>